<evidence type="ECO:0000256" key="2">
    <source>
        <dbReference type="SAM" id="MobiDB-lite"/>
    </source>
</evidence>
<feature type="region of interest" description="Disordered" evidence="2">
    <location>
        <begin position="1"/>
        <end position="20"/>
    </location>
</feature>
<dbReference type="PROSITE" id="PS50158">
    <property type="entry name" value="ZF_CCHC"/>
    <property type="match status" value="2"/>
</dbReference>
<dbReference type="Proteomes" id="UP000265200">
    <property type="component" value="Chromosome 21"/>
</dbReference>
<evidence type="ECO:0000313" key="5">
    <source>
        <dbReference type="Proteomes" id="UP000265200"/>
    </source>
</evidence>
<sequence length="196" mass="21403">SGQEGAALSHTGGVESEAGRIKSHLKRTPILDRLVCGINDDRIQRELLAEEGLTFDRAFKMAVAMEAASRDVEDLRSSGDHRRGSLTAAPVLAVSGSQQGPPGDSKKCFRCGGTNHLANDCRFASEKCHNCGKMGHIRRVCRMRLGDREKNKQFKGGSGRQTKQTKTSVSELHGFVHLFHGLIPDSVESYISKDEL</sequence>
<feature type="domain" description="CCHC-type" evidence="3">
    <location>
        <begin position="107"/>
        <end position="122"/>
    </location>
</feature>
<name>A0A3P9GYJ0_ORYLA</name>
<evidence type="ECO:0000256" key="1">
    <source>
        <dbReference type="PROSITE-ProRule" id="PRU00047"/>
    </source>
</evidence>
<dbReference type="GO" id="GO:0003676">
    <property type="term" value="F:nucleic acid binding"/>
    <property type="evidence" value="ECO:0007669"/>
    <property type="project" value="InterPro"/>
</dbReference>
<feature type="domain" description="CCHC-type" evidence="3">
    <location>
        <begin position="127"/>
        <end position="142"/>
    </location>
</feature>
<evidence type="ECO:0000259" key="3">
    <source>
        <dbReference type="PROSITE" id="PS50158"/>
    </source>
</evidence>
<organism evidence="4 5">
    <name type="scientific">Oryzias latipes</name>
    <name type="common">Japanese rice fish</name>
    <name type="synonym">Japanese killifish</name>
    <dbReference type="NCBI Taxonomy" id="8090"/>
    <lineage>
        <taxon>Eukaryota</taxon>
        <taxon>Metazoa</taxon>
        <taxon>Chordata</taxon>
        <taxon>Craniata</taxon>
        <taxon>Vertebrata</taxon>
        <taxon>Euteleostomi</taxon>
        <taxon>Actinopterygii</taxon>
        <taxon>Neopterygii</taxon>
        <taxon>Teleostei</taxon>
        <taxon>Neoteleostei</taxon>
        <taxon>Acanthomorphata</taxon>
        <taxon>Ovalentaria</taxon>
        <taxon>Atherinomorphae</taxon>
        <taxon>Beloniformes</taxon>
        <taxon>Adrianichthyidae</taxon>
        <taxon>Oryziinae</taxon>
        <taxon>Oryzias</taxon>
    </lineage>
</organism>
<dbReference type="InterPro" id="IPR036875">
    <property type="entry name" value="Znf_CCHC_sf"/>
</dbReference>
<reference evidence="4" key="4">
    <citation type="submission" date="2025-09" db="UniProtKB">
        <authorList>
            <consortium name="Ensembl"/>
        </authorList>
    </citation>
    <scope>IDENTIFICATION</scope>
    <source>
        <strain evidence="4">HSOK</strain>
    </source>
</reference>
<evidence type="ECO:0000313" key="4">
    <source>
        <dbReference type="Ensembl" id="ENSORLP00015000560.1"/>
    </source>
</evidence>
<reference evidence="4 5" key="2">
    <citation type="submission" date="2017-04" db="EMBL/GenBank/DDBJ databases">
        <title>CpG methylation of centromeres and impact of large insertions on vertebrate speciation.</title>
        <authorList>
            <person name="Ichikawa K."/>
            <person name="Yoshimura J."/>
            <person name="Morishita S."/>
        </authorList>
    </citation>
    <scope>NUCLEOTIDE SEQUENCE</scope>
    <source>
        <strain evidence="4 5">HSOK</strain>
    </source>
</reference>
<reference evidence="4" key="3">
    <citation type="submission" date="2025-08" db="UniProtKB">
        <authorList>
            <consortium name="Ensembl"/>
        </authorList>
    </citation>
    <scope>IDENTIFICATION</scope>
    <source>
        <strain evidence="4">HSOK</strain>
    </source>
</reference>
<dbReference type="Gene3D" id="4.10.60.10">
    <property type="entry name" value="Zinc finger, CCHC-type"/>
    <property type="match status" value="1"/>
</dbReference>
<dbReference type="Ensembl" id="ENSORLT00015014141.1">
    <property type="protein sequence ID" value="ENSORLP00015000560.1"/>
    <property type="gene ID" value="ENSORLG00015001153.1"/>
</dbReference>
<keyword evidence="1" id="KW-0863">Zinc-finger</keyword>
<dbReference type="SMART" id="SM00343">
    <property type="entry name" value="ZnF_C2HC"/>
    <property type="match status" value="2"/>
</dbReference>
<proteinExistence type="predicted"/>
<dbReference type="GO" id="GO:0008270">
    <property type="term" value="F:zinc ion binding"/>
    <property type="evidence" value="ECO:0007669"/>
    <property type="project" value="UniProtKB-KW"/>
</dbReference>
<dbReference type="InterPro" id="IPR001878">
    <property type="entry name" value="Znf_CCHC"/>
</dbReference>
<keyword evidence="1" id="KW-0479">Metal-binding</keyword>
<accession>A0A3P9GYJ0</accession>
<protein>
    <recommendedName>
        <fullName evidence="3">CCHC-type domain-containing protein</fullName>
    </recommendedName>
</protein>
<dbReference type="Pfam" id="PF00098">
    <property type="entry name" value="zf-CCHC"/>
    <property type="match status" value="2"/>
</dbReference>
<dbReference type="AlphaFoldDB" id="A0A3P9GYJ0"/>
<keyword evidence="1" id="KW-0862">Zinc</keyword>
<reference key="1">
    <citation type="journal article" date="2007" name="Nature">
        <title>The medaka draft genome and insights into vertebrate genome evolution.</title>
        <authorList>
            <person name="Kasahara M."/>
            <person name="Naruse K."/>
            <person name="Sasaki S."/>
            <person name="Nakatani Y."/>
            <person name="Qu W."/>
            <person name="Ahsan B."/>
            <person name="Yamada T."/>
            <person name="Nagayasu Y."/>
            <person name="Doi K."/>
            <person name="Kasai Y."/>
            <person name="Jindo T."/>
            <person name="Kobayashi D."/>
            <person name="Shimada A."/>
            <person name="Toyoda A."/>
            <person name="Kuroki Y."/>
            <person name="Fujiyama A."/>
            <person name="Sasaki T."/>
            <person name="Shimizu A."/>
            <person name="Asakawa S."/>
            <person name="Shimizu N."/>
            <person name="Hashimoto S."/>
            <person name="Yang J."/>
            <person name="Lee Y."/>
            <person name="Matsushima K."/>
            <person name="Sugano S."/>
            <person name="Sakaizumi M."/>
            <person name="Narita T."/>
            <person name="Ohishi K."/>
            <person name="Haga S."/>
            <person name="Ohta F."/>
            <person name="Nomoto H."/>
            <person name="Nogata K."/>
            <person name="Morishita T."/>
            <person name="Endo T."/>
            <person name="Shin-I T."/>
            <person name="Takeda H."/>
            <person name="Morishita S."/>
            <person name="Kohara Y."/>
        </authorList>
    </citation>
    <scope>NUCLEOTIDE SEQUENCE [LARGE SCALE GENOMIC DNA]</scope>
    <source>
        <strain>Hd-rR</strain>
    </source>
</reference>
<dbReference type="SUPFAM" id="SSF57756">
    <property type="entry name" value="Retrovirus zinc finger-like domains"/>
    <property type="match status" value="1"/>
</dbReference>